<comment type="caution">
    <text evidence="1">The sequence shown here is derived from an EMBL/GenBank/DDBJ whole genome shotgun (WGS) entry which is preliminary data.</text>
</comment>
<sequence length="85" mass="9603">MKVIKFFQKPCVPCNMLEDMLNGLGVKPDESYNVKEEDGMEKAGEFGVIKTPMLILLDDNGKEVQRYQGVGQTKVREILTKRGLI</sequence>
<dbReference type="Proteomes" id="UP000220127">
    <property type="component" value="Unassembled WGS sequence"/>
</dbReference>
<dbReference type="AlphaFoldDB" id="A0A9X6YIW1"/>
<reference evidence="3 4" key="1">
    <citation type="submission" date="2017-09" db="EMBL/GenBank/DDBJ databases">
        <title>Large-scale bioinformatics analysis of Bacillus genomes uncovers conserved roles of natural products in bacterial physiology.</title>
        <authorList>
            <consortium name="Agbiome Team Llc"/>
            <person name="Bleich R.M."/>
            <person name="Grubbs K.J."/>
            <person name="Santa Maria K.C."/>
            <person name="Allen S.E."/>
            <person name="Farag S."/>
            <person name="Shank E.A."/>
            <person name="Bowers A."/>
        </authorList>
    </citation>
    <scope>NUCLEOTIDE SEQUENCE [LARGE SCALE GENOMIC DNA]</scope>
    <source>
        <strain evidence="2 4">AFS030179</strain>
        <strain evidence="1 3">AFS094940</strain>
    </source>
</reference>
<evidence type="ECO:0000313" key="2">
    <source>
        <dbReference type="EMBL" id="PGZ04947.1"/>
    </source>
</evidence>
<gene>
    <name evidence="2" type="ORF">COE48_05025</name>
    <name evidence="1" type="ORF">CON01_00570</name>
</gene>
<dbReference type="Gene3D" id="3.40.30.10">
    <property type="entry name" value="Glutaredoxin"/>
    <property type="match status" value="1"/>
</dbReference>
<dbReference type="EMBL" id="NUPM01000005">
    <property type="protein sequence ID" value="PGZ04947.1"/>
    <property type="molecule type" value="Genomic_DNA"/>
</dbReference>
<accession>A0A9X6YIW1</accession>
<dbReference type="InterPro" id="IPR036249">
    <property type="entry name" value="Thioredoxin-like_sf"/>
</dbReference>
<evidence type="ECO:0000313" key="4">
    <source>
        <dbReference type="Proteomes" id="UP000223445"/>
    </source>
</evidence>
<evidence type="ECO:0008006" key="5">
    <source>
        <dbReference type="Google" id="ProtNLM"/>
    </source>
</evidence>
<evidence type="ECO:0000313" key="1">
    <source>
        <dbReference type="EMBL" id="PED16376.1"/>
    </source>
</evidence>
<evidence type="ECO:0000313" key="3">
    <source>
        <dbReference type="Proteomes" id="UP000220127"/>
    </source>
</evidence>
<dbReference type="SUPFAM" id="SSF52833">
    <property type="entry name" value="Thioredoxin-like"/>
    <property type="match status" value="1"/>
</dbReference>
<organism evidence="1 3">
    <name type="scientific">Bacillus thuringiensis</name>
    <dbReference type="NCBI Taxonomy" id="1428"/>
    <lineage>
        <taxon>Bacteria</taxon>
        <taxon>Bacillati</taxon>
        <taxon>Bacillota</taxon>
        <taxon>Bacilli</taxon>
        <taxon>Bacillales</taxon>
        <taxon>Bacillaceae</taxon>
        <taxon>Bacillus</taxon>
        <taxon>Bacillus cereus group</taxon>
    </lineage>
</organism>
<name>A0A9X6YIW1_BACTU</name>
<protein>
    <recommendedName>
        <fullName evidence="5">Thioredoxin</fullName>
    </recommendedName>
</protein>
<proteinExistence type="predicted"/>
<dbReference type="RefSeq" id="WP_097876990.1">
    <property type="nucleotide sequence ID" value="NZ_JASVEG010000007.1"/>
</dbReference>
<dbReference type="Proteomes" id="UP000223445">
    <property type="component" value="Unassembled WGS sequence"/>
</dbReference>
<dbReference type="EMBL" id="NVMD01000002">
    <property type="protein sequence ID" value="PED16376.1"/>
    <property type="molecule type" value="Genomic_DNA"/>
</dbReference>